<keyword evidence="2" id="KW-0479">Metal-binding</keyword>
<evidence type="ECO:0000256" key="5">
    <source>
        <dbReference type="ARBA" id="ARBA00023002"/>
    </source>
</evidence>
<comment type="cofactor">
    <cofactor evidence="1">
        <name>L-ascorbate</name>
        <dbReference type="ChEBI" id="CHEBI:38290"/>
    </cofactor>
</comment>
<dbReference type="InterPro" id="IPR044862">
    <property type="entry name" value="Pro_4_hyd_alph_FE2OG_OXY"/>
</dbReference>
<name>A0ABY3YTS6_STRRM</name>
<evidence type="ECO:0000256" key="1">
    <source>
        <dbReference type="ARBA" id="ARBA00001961"/>
    </source>
</evidence>
<dbReference type="Proteomes" id="UP000829494">
    <property type="component" value="Chromosome"/>
</dbReference>
<evidence type="ECO:0000313" key="9">
    <source>
        <dbReference type="Proteomes" id="UP000829494"/>
    </source>
</evidence>
<dbReference type="PROSITE" id="PS51471">
    <property type="entry name" value="FE2OG_OXY"/>
    <property type="match status" value="1"/>
</dbReference>
<organism evidence="8 9">
    <name type="scientific">Streptomyces rimosus subsp. rimosus</name>
    <dbReference type="NCBI Taxonomy" id="132474"/>
    <lineage>
        <taxon>Bacteria</taxon>
        <taxon>Bacillati</taxon>
        <taxon>Actinomycetota</taxon>
        <taxon>Actinomycetes</taxon>
        <taxon>Kitasatosporales</taxon>
        <taxon>Streptomycetaceae</taxon>
        <taxon>Streptomyces</taxon>
    </lineage>
</organism>
<gene>
    <name evidence="8" type="ORF">SRIMR7_01030</name>
</gene>
<evidence type="ECO:0000259" key="7">
    <source>
        <dbReference type="PROSITE" id="PS51471"/>
    </source>
</evidence>
<keyword evidence="4" id="KW-0223">Dioxygenase</keyword>
<evidence type="ECO:0000256" key="3">
    <source>
        <dbReference type="ARBA" id="ARBA00022896"/>
    </source>
</evidence>
<dbReference type="Gene3D" id="2.60.120.620">
    <property type="entry name" value="q2cbj1_9rhob like domain"/>
    <property type="match status" value="1"/>
</dbReference>
<dbReference type="SMART" id="SM00702">
    <property type="entry name" value="P4Hc"/>
    <property type="match status" value="1"/>
</dbReference>
<evidence type="ECO:0000256" key="4">
    <source>
        <dbReference type="ARBA" id="ARBA00022964"/>
    </source>
</evidence>
<dbReference type="InterPro" id="IPR006620">
    <property type="entry name" value="Pro_4_hyd_alph"/>
</dbReference>
<keyword evidence="6" id="KW-0408">Iron</keyword>
<keyword evidence="3" id="KW-0847">Vitamin C</keyword>
<feature type="domain" description="Fe2OG dioxygenase" evidence="7">
    <location>
        <begin position="163"/>
        <end position="286"/>
    </location>
</feature>
<dbReference type="InterPro" id="IPR005123">
    <property type="entry name" value="Oxoglu/Fe-dep_dioxygenase_dom"/>
</dbReference>
<proteinExistence type="predicted"/>
<evidence type="ECO:0000256" key="6">
    <source>
        <dbReference type="ARBA" id="ARBA00023004"/>
    </source>
</evidence>
<keyword evidence="9" id="KW-1185">Reference proteome</keyword>
<reference evidence="8 9" key="1">
    <citation type="submission" date="2022-03" db="EMBL/GenBank/DDBJ databases">
        <title>Complete genome of Streptomyces rimosus ssp. rimosus R7 (=ATCC 10970).</title>
        <authorList>
            <person name="Beganovic S."/>
            <person name="Ruckert C."/>
            <person name="Busche T."/>
            <person name="Kalinowski J."/>
            <person name="Wittmann C."/>
        </authorList>
    </citation>
    <scope>NUCLEOTIDE SEQUENCE [LARGE SCALE GENOMIC DNA]</scope>
    <source>
        <strain evidence="8 9">R7</strain>
    </source>
</reference>
<protein>
    <recommendedName>
        <fullName evidence="7">Fe2OG dioxygenase domain-containing protein</fullName>
    </recommendedName>
</protein>
<evidence type="ECO:0000313" key="8">
    <source>
        <dbReference type="EMBL" id="UNZ00717.1"/>
    </source>
</evidence>
<keyword evidence="5" id="KW-0560">Oxidoreductase</keyword>
<dbReference type="EMBL" id="CP094298">
    <property type="protein sequence ID" value="UNZ00717.1"/>
    <property type="molecule type" value="Genomic_DNA"/>
</dbReference>
<sequence length="297" mass="32743">MSCRRLPGILPAVHRRVECDDVTSTASDPGVRVAATASGEGDFARELTRDSLLRLARREIAAIHVPGFCDRRIAGEVAGKAVRHKALGNYHKKYTSTVGRVFMPHIDTAWNPELTARYHDAALPSISEVRALFAPYLSPVDHLRLLLQECWPSGANLLRLRGRPCFVGALRVFHPTTSVFHPHNDHIEQETDAPEIAGVTEQLVANVYLQMPEEGGDLQLWRRDPTSAETRTILEVEGLDPATVEPPVHVIRPRAGDLVIFSSRMLHAVTPARGGHRVGMAAFIACKGPGEPLQYWS</sequence>
<evidence type="ECO:0000256" key="2">
    <source>
        <dbReference type="ARBA" id="ARBA00022723"/>
    </source>
</evidence>
<accession>A0ABY3YTS6</accession>
<dbReference type="Pfam" id="PF13640">
    <property type="entry name" value="2OG-FeII_Oxy_3"/>
    <property type="match status" value="1"/>
</dbReference>